<proteinExistence type="predicted"/>
<gene>
    <name evidence="3" type="ORF">KUH32_07365</name>
</gene>
<dbReference type="InterPro" id="IPR001254">
    <property type="entry name" value="Trypsin_dom"/>
</dbReference>
<dbReference type="InterPro" id="IPR050966">
    <property type="entry name" value="Glutamyl_endopeptidase"/>
</dbReference>
<dbReference type="InterPro" id="IPR018114">
    <property type="entry name" value="TRYPSIN_HIS"/>
</dbReference>
<dbReference type="PROSITE" id="PS00134">
    <property type="entry name" value="TRYPSIN_HIS"/>
    <property type="match status" value="1"/>
</dbReference>
<dbReference type="PANTHER" id="PTHR15462:SF8">
    <property type="entry name" value="SERINE PROTEASE"/>
    <property type="match status" value="1"/>
</dbReference>
<dbReference type="PROSITE" id="PS50240">
    <property type="entry name" value="TRYPSIN_DOM"/>
    <property type="match status" value="1"/>
</dbReference>
<evidence type="ECO:0000313" key="4">
    <source>
        <dbReference type="Proteomes" id="UP001166293"/>
    </source>
</evidence>
<reference evidence="3" key="1">
    <citation type="submission" date="2021-06" db="EMBL/GenBank/DDBJ databases">
        <title>Thalassococcus sp. CAU 1522 isolated from sea sand, Republic of Korea.</title>
        <authorList>
            <person name="Kim W."/>
        </authorList>
    </citation>
    <scope>NUCLEOTIDE SEQUENCE</scope>
    <source>
        <strain evidence="3">CAU 1522</strain>
    </source>
</reference>
<name>A0ABS6N6E2_9RHOB</name>
<dbReference type="PANTHER" id="PTHR15462">
    <property type="entry name" value="SERINE PROTEASE"/>
    <property type="match status" value="1"/>
</dbReference>
<protein>
    <submittedName>
        <fullName evidence="3">Trypsin-like peptidase domain-containing protein</fullName>
    </submittedName>
</protein>
<evidence type="ECO:0000256" key="1">
    <source>
        <dbReference type="ARBA" id="ARBA00022729"/>
    </source>
</evidence>
<sequence length="266" mass="28311">MSLAAGSAPGQSQTAFDVLDGRGALLGWEAVGRIDTPTGYCTGTLIARDIVLTAAHCLFDRASAAPVPATAIRFRAGYHHGQQIADRRVTRWIVSDGYTPGSDGRNTGTMIARDIALLQLDHDIFSAEADPFQVADTLPDGARVSVLSYGQGRDQALSREPSCEITHRYHGGVFGFDCDVTFGSSGAPVFARIDDRLRIVSVISAVGDVREGRRTAYGMVLPEQVTALMRILRRDAARPQPGAGARRITVGERASGGARFVRPGGS</sequence>
<keyword evidence="1" id="KW-0732">Signal</keyword>
<feature type="domain" description="Peptidase S1" evidence="2">
    <location>
        <begin position="18"/>
        <end position="237"/>
    </location>
</feature>
<keyword evidence="4" id="KW-1185">Reference proteome</keyword>
<dbReference type="Pfam" id="PF13365">
    <property type="entry name" value="Trypsin_2"/>
    <property type="match status" value="1"/>
</dbReference>
<dbReference type="EMBL" id="JAHRWL010000001">
    <property type="protein sequence ID" value="MBV2359587.1"/>
    <property type="molecule type" value="Genomic_DNA"/>
</dbReference>
<evidence type="ECO:0000259" key="2">
    <source>
        <dbReference type="PROSITE" id="PS50240"/>
    </source>
</evidence>
<dbReference type="Proteomes" id="UP001166293">
    <property type="component" value="Unassembled WGS sequence"/>
</dbReference>
<organism evidence="3 4">
    <name type="scientific">Thalassococcus arenae</name>
    <dbReference type="NCBI Taxonomy" id="2851652"/>
    <lineage>
        <taxon>Bacteria</taxon>
        <taxon>Pseudomonadati</taxon>
        <taxon>Pseudomonadota</taxon>
        <taxon>Alphaproteobacteria</taxon>
        <taxon>Rhodobacterales</taxon>
        <taxon>Roseobacteraceae</taxon>
        <taxon>Thalassococcus</taxon>
    </lineage>
</organism>
<accession>A0ABS6N6E2</accession>
<evidence type="ECO:0000313" key="3">
    <source>
        <dbReference type="EMBL" id="MBV2359587.1"/>
    </source>
</evidence>
<comment type="caution">
    <text evidence="3">The sequence shown here is derived from an EMBL/GenBank/DDBJ whole genome shotgun (WGS) entry which is preliminary data.</text>
</comment>